<accession>A0A1W0E356</accession>
<dbReference type="SMART" id="SM00355">
    <property type="entry name" value="ZnF_C2H2"/>
    <property type="match status" value="2"/>
</dbReference>
<dbReference type="PANTHER" id="PTHR23057:SF0">
    <property type="entry name" value="JUXTAPOSED WITH ANOTHER ZINC FINGER PROTEIN 1"/>
    <property type="match status" value="1"/>
</dbReference>
<dbReference type="STRING" id="646526.A0A1W0E356"/>
<dbReference type="OrthoDB" id="2194841at2759"/>
<gene>
    <name evidence="7" type="ORF">EHP00_1105</name>
</gene>
<dbReference type="VEuPathDB" id="MicrosporidiaDB:EHP00_1105"/>
<dbReference type="PROSITE" id="PS00028">
    <property type="entry name" value="ZINC_FINGER_C2H2_1"/>
    <property type="match status" value="2"/>
</dbReference>
<dbReference type="InterPro" id="IPR036236">
    <property type="entry name" value="Znf_C2H2_sf"/>
</dbReference>
<comment type="caution">
    <text evidence="7">The sequence shown here is derived from an EMBL/GenBank/DDBJ whole genome shotgun (WGS) entry which is preliminary data.</text>
</comment>
<dbReference type="SUPFAM" id="SSF57667">
    <property type="entry name" value="beta-beta-alpha zinc fingers"/>
    <property type="match status" value="1"/>
</dbReference>
<evidence type="ECO:0000259" key="6">
    <source>
        <dbReference type="PROSITE" id="PS50157"/>
    </source>
</evidence>
<evidence type="ECO:0000313" key="8">
    <source>
        <dbReference type="Proteomes" id="UP000192758"/>
    </source>
</evidence>
<dbReference type="GO" id="GO:0005634">
    <property type="term" value="C:nucleus"/>
    <property type="evidence" value="ECO:0007669"/>
    <property type="project" value="TreeGrafter"/>
</dbReference>
<keyword evidence="1" id="KW-0479">Metal-binding</keyword>
<dbReference type="AlphaFoldDB" id="A0A1W0E356"/>
<dbReference type="Proteomes" id="UP000192758">
    <property type="component" value="Unassembled WGS sequence"/>
</dbReference>
<dbReference type="InterPro" id="IPR051580">
    <property type="entry name" value="ZnF-Chromatin_assoc"/>
</dbReference>
<keyword evidence="8" id="KW-1185">Reference proteome</keyword>
<dbReference type="GO" id="GO:0008270">
    <property type="term" value="F:zinc ion binding"/>
    <property type="evidence" value="ECO:0007669"/>
    <property type="project" value="UniProtKB-KW"/>
</dbReference>
<name>A0A1W0E356_9MICR</name>
<feature type="domain" description="C2H2-type" evidence="6">
    <location>
        <begin position="84"/>
        <end position="114"/>
    </location>
</feature>
<reference evidence="7 8" key="1">
    <citation type="journal article" date="2017" name="Environ. Microbiol.">
        <title>Decay of the glycolytic pathway and adaptation to intranuclear parasitism within Enterocytozoonidae microsporidia.</title>
        <authorList>
            <person name="Wiredu Boakye D."/>
            <person name="Jaroenlak P."/>
            <person name="Prachumwat A."/>
            <person name="Williams T.A."/>
            <person name="Bateman K.S."/>
            <person name="Itsathitphaisarn O."/>
            <person name="Sritunyalucksana K."/>
            <person name="Paszkiewicz K.H."/>
            <person name="Moore K.A."/>
            <person name="Stentiford G.D."/>
            <person name="Williams B.A."/>
        </authorList>
    </citation>
    <scope>NUCLEOTIDE SEQUENCE [LARGE SCALE GENOMIC DNA]</scope>
    <source>
        <strain evidence="7 8">TH1</strain>
    </source>
</reference>
<sequence length="155" mass="17876">MKIDFIANKNNESQLFEVQDYLLRENIGINLDLDIGNLQKTQARGSAFEVISMGQEKTNAIDFASSTFTELSTNSNRVYSMRSYTCDHEGCTKSFTSTHGLEYHKKHGHFEHKTFERRPYICQVAGCTKRYKNNNGLKYHIIHAHKDIDFDSSNK</sequence>
<evidence type="ECO:0000256" key="5">
    <source>
        <dbReference type="PROSITE-ProRule" id="PRU00042"/>
    </source>
</evidence>
<dbReference type="Gene3D" id="3.30.160.60">
    <property type="entry name" value="Classic Zinc Finger"/>
    <property type="match status" value="2"/>
</dbReference>
<evidence type="ECO:0000256" key="3">
    <source>
        <dbReference type="ARBA" id="ARBA00022771"/>
    </source>
</evidence>
<evidence type="ECO:0000313" key="7">
    <source>
        <dbReference type="EMBL" id="OQS53663.1"/>
    </source>
</evidence>
<proteinExistence type="predicted"/>
<protein>
    <recommendedName>
        <fullName evidence="6">C2H2-type domain-containing protein</fullName>
    </recommendedName>
</protein>
<keyword evidence="4" id="KW-0862">Zinc</keyword>
<keyword evidence="2" id="KW-0677">Repeat</keyword>
<dbReference type="EMBL" id="MNPJ01000026">
    <property type="protein sequence ID" value="OQS53663.1"/>
    <property type="molecule type" value="Genomic_DNA"/>
</dbReference>
<evidence type="ECO:0000256" key="4">
    <source>
        <dbReference type="ARBA" id="ARBA00022833"/>
    </source>
</evidence>
<evidence type="ECO:0000256" key="1">
    <source>
        <dbReference type="ARBA" id="ARBA00022723"/>
    </source>
</evidence>
<dbReference type="PROSITE" id="PS50157">
    <property type="entry name" value="ZINC_FINGER_C2H2_2"/>
    <property type="match status" value="1"/>
</dbReference>
<evidence type="ECO:0000256" key="2">
    <source>
        <dbReference type="ARBA" id="ARBA00022737"/>
    </source>
</evidence>
<organism evidence="7 8">
    <name type="scientific">Ecytonucleospora hepatopenaei</name>
    <dbReference type="NCBI Taxonomy" id="646526"/>
    <lineage>
        <taxon>Eukaryota</taxon>
        <taxon>Fungi</taxon>
        <taxon>Fungi incertae sedis</taxon>
        <taxon>Microsporidia</taxon>
        <taxon>Enterocytozoonidae</taxon>
        <taxon>Ecytonucleospora</taxon>
    </lineage>
</organism>
<keyword evidence="3 5" id="KW-0863">Zinc-finger</keyword>
<dbReference type="InterPro" id="IPR013087">
    <property type="entry name" value="Znf_C2H2_type"/>
</dbReference>
<dbReference type="PANTHER" id="PTHR23057">
    <property type="entry name" value="JUXTAPOSED WITH ANOTHER ZINC FINGER PROTEIN 1"/>
    <property type="match status" value="1"/>
</dbReference>